<proteinExistence type="predicted"/>
<dbReference type="EMBL" id="JAUIZM010000012">
    <property type="protein sequence ID" value="KAK1353535.1"/>
    <property type="molecule type" value="Genomic_DNA"/>
</dbReference>
<gene>
    <name evidence="3" type="ORF">POM88_019380</name>
    <name evidence="2" type="ORF">POM88_051900</name>
</gene>
<organism evidence="3 4">
    <name type="scientific">Heracleum sosnowskyi</name>
    <dbReference type="NCBI Taxonomy" id="360622"/>
    <lineage>
        <taxon>Eukaryota</taxon>
        <taxon>Viridiplantae</taxon>
        <taxon>Streptophyta</taxon>
        <taxon>Embryophyta</taxon>
        <taxon>Tracheophyta</taxon>
        <taxon>Spermatophyta</taxon>
        <taxon>Magnoliopsida</taxon>
        <taxon>eudicotyledons</taxon>
        <taxon>Gunneridae</taxon>
        <taxon>Pentapetalae</taxon>
        <taxon>asterids</taxon>
        <taxon>campanulids</taxon>
        <taxon>Apiales</taxon>
        <taxon>Apiaceae</taxon>
        <taxon>Apioideae</taxon>
        <taxon>apioid superclade</taxon>
        <taxon>Tordylieae</taxon>
        <taxon>Tordyliinae</taxon>
        <taxon>Heracleum</taxon>
    </lineage>
</organism>
<feature type="transmembrane region" description="Helical" evidence="1">
    <location>
        <begin position="121"/>
        <end position="139"/>
    </location>
</feature>
<dbReference type="Proteomes" id="UP001237642">
    <property type="component" value="Unassembled WGS sequence"/>
</dbReference>
<comment type="caution">
    <text evidence="3">The sequence shown here is derived from an EMBL/GenBank/DDBJ whole genome shotgun (WGS) entry which is preliminary data.</text>
</comment>
<evidence type="ECO:0000313" key="4">
    <source>
        <dbReference type="Proteomes" id="UP001237642"/>
    </source>
</evidence>
<keyword evidence="4" id="KW-1185">Reference proteome</keyword>
<evidence type="ECO:0000313" key="2">
    <source>
        <dbReference type="EMBL" id="KAK1353535.1"/>
    </source>
</evidence>
<protein>
    <submittedName>
        <fullName evidence="3">PDR-type ABC transporter 2</fullName>
    </submittedName>
</protein>
<accession>A0AAD8N0C7</accession>
<dbReference type="PANTHER" id="PTHR48040:SF65">
    <property type="entry name" value="AAA+ ATPASE DOMAIN, PLANT PDR ABC TRANSPORTER ASSOCIATED, ABC TRANSPORTER, G1"/>
    <property type="match status" value="1"/>
</dbReference>
<name>A0AAD8N0C7_9APIA</name>
<dbReference type="AlphaFoldDB" id="A0AAD8N0C7"/>
<keyword evidence="1" id="KW-0472">Membrane</keyword>
<reference evidence="3" key="2">
    <citation type="submission" date="2023-05" db="EMBL/GenBank/DDBJ databases">
        <authorList>
            <person name="Schelkunov M.I."/>
        </authorList>
    </citation>
    <scope>NUCLEOTIDE SEQUENCE</scope>
    <source>
        <strain evidence="3">Hsosn_3</strain>
        <tissue evidence="3">Leaf</tissue>
    </source>
</reference>
<reference evidence="3" key="1">
    <citation type="submission" date="2023-02" db="EMBL/GenBank/DDBJ databases">
        <title>Genome of toxic invasive species Heracleum sosnowskyi carries increased number of genes despite the absence of recent whole-genome duplications.</title>
        <authorList>
            <person name="Schelkunov M."/>
            <person name="Shtratnikova V."/>
            <person name="Makarenko M."/>
            <person name="Klepikova A."/>
            <person name="Omelchenko D."/>
            <person name="Novikova G."/>
            <person name="Obukhova E."/>
            <person name="Bogdanov V."/>
            <person name="Penin A."/>
            <person name="Logacheva M."/>
        </authorList>
    </citation>
    <scope>NUCLEOTIDE SEQUENCE</scope>
    <source>
        <strain evidence="3">Hsosn_3</strain>
        <tissue evidence="3">Leaf</tissue>
    </source>
</reference>
<dbReference type="EMBL" id="JAUIZM010000004">
    <property type="protein sequence ID" value="KAK1391202.1"/>
    <property type="molecule type" value="Genomic_DNA"/>
</dbReference>
<keyword evidence="1" id="KW-1133">Transmembrane helix</keyword>
<sequence length="146" mass="16907">MPQEMKDQGVSEERLLLLKGVSGAFRPGVLTALMGVSGAGFKCNMKSPNYKKNDFTETNEQGDEYSENRLKKYLEHNSKLRKIYEEQIVAEKSLSEIIAGKWRMKHDAQMREKYKDRKIRSGLYLLMFILQAAKIHFFGKKNTYCS</sequence>
<dbReference type="PANTHER" id="PTHR48040">
    <property type="entry name" value="PLEIOTROPIC DRUG RESISTANCE PROTEIN 1-LIKE ISOFORM X1"/>
    <property type="match status" value="1"/>
</dbReference>
<evidence type="ECO:0000313" key="3">
    <source>
        <dbReference type="EMBL" id="KAK1391202.1"/>
    </source>
</evidence>
<keyword evidence="1" id="KW-0812">Transmembrane</keyword>
<evidence type="ECO:0000256" key="1">
    <source>
        <dbReference type="SAM" id="Phobius"/>
    </source>
</evidence>